<dbReference type="Pfam" id="PF02627">
    <property type="entry name" value="CMD"/>
    <property type="match status" value="1"/>
</dbReference>
<protein>
    <recommendedName>
        <fullName evidence="1">Carboxymuconolactone decarboxylase-like domain-containing protein</fullName>
    </recommendedName>
</protein>
<dbReference type="SUPFAM" id="SSF69118">
    <property type="entry name" value="AhpD-like"/>
    <property type="match status" value="1"/>
</dbReference>
<evidence type="ECO:0000313" key="2">
    <source>
        <dbReference type="EMBL" id="KIA62489.1"/>
    </source>
</evidence>
<dbReference type="Proteomes" id="UP000031364">
    <property type="component" value="Unassembled WGS sequence"/>
</dbReference>
<sequence>MMARIPYPEPAEVPASLAPILADQINVFRMAGHSPILLSLFSVYSTSLLTHTALGARERELVILACAQLYGSDYEWRQHLRTAPQTGLTGSHFDALAARHFSAPVFTEHEQVLLEFVTTCVHRPRPPAAVLNRFRARFSDRHLVEILALLGNYLTIARLSTVLEVEVDVPEQVDAAAFWDRANGLVDSLIDRIARQWAP</sequence>
<evidence type="ECO:0000313" key="3">
    <source>
        <dbReference type="Proteomes" id="UP000031364"/>
    </source>
</evidence>
<comment type="caution">
    <text evidence="2">The sequence shown here is derived from an EMBL/GenBank/DDBJ whole genome shotgun (WGS) entry which is preliminary data.</text>
</comment>
<evidence type="ECO:0000259" key="1">
    <source>
        <dbReference type="Pfam" id="PF02627"/>
    </source>
</evidence>
<keyword evidence="3" id="KW-1185">Reference proteome</keyword>
<organism evidence="2 3">
    <name type="scientific">Nocardia vulneris</name>
    <dbReference type="NCBI Taxonomy" id="1141657"/>
    <lineage>
        <taxon>Bacteria</taxon>
        <taxon>Bacillati</taxon>
        <taxon>Actinomycetota</taxon>
        <taxon>Actinomycetes</taxon>
        <taxon>Mycobacteriales</taxon>
        <taxon>Nocardiaceae</taxon>
        <taxon>Nocardia</taxon>
    </lineage>
</organism>
<dbReference type="PANTHER" id="PTHR34846:SF11">
    <property type="entry name" value="4-CARBOXYMUCONOLACTONE DECARBOXYLASE FAMILY PROTEIN (AFU_ORTHOLOGUE AFUA_6G11590)"/>
    <property type="match status" value="1"/>
</dbReference>
<proteinExistence type="predicted"/>
<feature type="domain" description="Carboxymuconolactone decarboxylase-like" evidence="1">
    <location>
        <begin position="44"/>
        <end position="94"/>
    </location>
</feature>
<dbReference type="InterPro" id="IPR029032">
    <property type="entry name" value="AhpD-like"/>
</dbReference>
<dbReference type="InterPro" id="IPR003779">
    <property type="entry name" value="CMD-like"/>
</dbReference>
<reference evidence="2 3" key="1">
    <citation type="journal article" date="2014" name="Int. J. Syst. Evol. Microbiol.">
        <title>Nocardia vulneris sp. nov., isolated from wounds of human patients in North America.</title>
        <authorList>
            <person name="Lasker B.A."/>
            <person name="Bell M."/>
            <person name="Klenk H.P."/>
            <person name="Sproer C."/>
            <person name="Schumann C."/>
            <person name="Schumann P."/>
            <person name="Brown J.M."/>
        </authorList>
    </citation>
    <scope>NUCLEOTIDE SEQUENCE [LARGE SCALE GENOMIC DNA]</scope>
    <source>
        <strain evidence="2 3">W9851</strain>
    </source>
</reference>
<accession>A0ABR4ZBH3</accession>
<dbReference type="EMBL" id="JNFP01000031">
    <property type="protein sequence ID" value="KIA62489.1"/>
    <property type="molecule type" value="Genomic_DNA"/>
</dbReference>
<name>A0ABR4ZBH3_9NOCA</name>
<gene>
    <name evidence="2" type="ORF">FG87_24725</name>
</gene>
<dbReference type="Gene3D" id="1.20.1290.10">
    <property type="entry name" value="AhpD-like"/>
    <property type="match status" value="1"/>
</dbReference>
<dbReference type="PANTHER" id="PTHR34846">
    <property type="entry name" value="4-CARBOXYMUCONOLACTONE DECARBOXYLASE FAMILY PROTEIN (AFU_ORTHOLOGUE AFUA_6G11590)"/>
    <property type="match status" value="1"/>
</dbReference>